<dbReference type="Proteomes" id="UP000233551">
    <property type="component" value="Unassembled WGS sequence"/>
</dbReference>
<evidence type="ECO:0000256" key="2">
    <source>
        <dbReference type="ARBA" id="ARBA00023125"/>
    </source>
</evidence>
<feature type="region of interest" description="Disordered" evidence="5">
    <location>
        <begin position="482"/>
        <end position="509"/>
    </location>
</feature>
<dbReference type="GeneID" id="116202708"/>
<dbReference type="InterPro" id="IPR034891">
    <property type="entry name" value="PB1_NLP"/>
</dbReference>
<keyword evidence="2" id="KW-0238">DNA-binding</keyword>
<dbReference type="Pfam" id="PF22922">
    <property type="entry name" value="GAF_NLP"/>
    <property type="match status" value="2"/>
</dbReference>
<evidence type="ECO:0000256" key="3">
    <source>
        <dbReference type="ARBA" id="ARBA00023163"/>
    </source>
</evidence>
<evidence type="ECO:0000256" key="1">
    <source>
        <dbReference type="ARBA" id="ARBA00023015"/>
    </source>
</evidence>
<dbReference type="OrthoDB" id="1698302at2759"/>
<dbReference type="Pfam" id="PF00564">
    <property type="entry name" value="PB1"/>
    <property type="match status" value="1"/>
</dbReference>
<reference evidence="8" key="2">
    <citation type="submission" date="2017-06" db="EMBL/GenBank/DDBJ databases">
        <title>The pomegranate genome and the genomics of punicalagin biosynthesis.</title>
        <authorList>
            <person name="Xu C."/>
        </authorList>
    </citation>
    <scope>NUCLEOTIDE SEQUENCE [LARGE SCALE GENOMIC DNA]</scope>
    <source>
        <tissue evidence="8">Fresh leaf</tissue>
    </source>
</reference>
<keyword evidence="4" id="KW-0539">Nucleus</keyword>
<feature type="domain" description="RWP-RK" evidence="6">
    <location>
        <begin position="593"/>
        <end position="674"/>
    </location>
</feature>
<dbReference type="Gene3D" id="3.10.20.90">
    <property type="entry name" value="Phosphatidylinositol 3-kinase Catalytic Subunit, Chain A, domain 1"/>
    <property type="match status" value="1"/>
</dbReference>
<dbReference type="Pfam" id="PF02042">
    <property type="entry name" value="RWP-RK"/>
    <property type="match status" value="1"/>
</dbReference>
<dbReference type="SUPFAM" id="SSF54277">
    <property type="entry name" value="CAD &amp; PB1 domains"/>
    <property type="match status" value="1"/>
</dbReference>
<evidence type="ECO:0000259" key="7">
    <source>
        <dbReference type="PROSITE" id="PS51745"/>
    </source>
</evidence>
<sequence length="955" mass="106165">MENDGDGPFSPTSTFDVPVDFDFMEELFLDGCWVETTDAFDFDVNLPQSGPPSTSNELNNPSNHLPSYQPIFRETEEGPKIEALVHTQTQEEKSDFPVEGSEGGKRLWIAPKNAETSSSSFLSVHQRLMTAIEYLRVCTKDKDVLIQIWVPVKKEGRQVLTTDEQPFTVGLSSRGLESYRRVSRAYHFPADGSKEFVGLPGRVFLGKLPEWTPDVRFFRSEEYPRIDHAKLCDVRGSMAVPVFEQGSGTCMGVVEMVTTSSKINYRLDLDIVCKALEAVDLRSSQSFSTPIVEVGSNELCSSDIFLQFFEVLKSICKLYGLPLALTWAPCVKQGKEGCRHSDENYTFCVSTLDPACFVADSGMVEFLEACSEHHLLKGEGIVGEAFSSNRPTYTADITAFGKTEYPLSHHARIFDLHCVVAIPLTSIYSNSPDFVLEFFLPKDCKESEERSQVLNSLLGVIHQAFRNSQFLTGKELEEVVAGLPSDKTSQKEENNRSPMSPLRERANEDSSWISNMIETQRKGKGVSLSLNLQREPQEEFQLMTQWENDAHAEIELNHGPVYHGFWQNPDLINSVRGGSDSPSLGGSNSGSSRRAGKKRRTKTERSISLEVLRQYFAGSLKDAAKSLGVCPTTLKRICRQHGINRWPSRKIKKVGHSLKKLQHVIDSVQGAEGAIQLDSFYASFPELSPNLSGGTGPAISPNKPSVPINPLLKNPIPTLTSNPQAPLSQEETRVLSSGATTTSRSPSSCSQTSTSTASCSTGAKHDPAMMNPSSVDVLTEEIEEVLKRAHSDAELHVSSREESKPKKLIARSQSHKLFGENIPIDETPLPPNLPRGGTNNILNPPESSLFRVKATYGEEKIRFTLQPSWGFLDLQREIGRRFGIDDFSMIHVKYLDDDREWVLLTCDADLEECIDVYRASSQSRMIRISLHQASKLDLNHSLGSSGQSQPHDRFL</sequence>
<dbReference type="CDD" id="cd06407">
    <property type="entry name" value="PB1_NLP"/>
    <property type="match status" value="1"/>
</dbReference>
<dbReference type="EMBL" id="PGOL01000150">
    <property type="protein sequence ID" value="PKI75768.1"/>
    <property type="molecule type" value="Genomic_DNA"/>
</dbReference>
<dbReference type="AlphaFoldDB" id="A0A218XGY7"/>
<dbReference type="InterPro" id="IPR045012">
    <property type="entry name" value="NLP"/>
</dbReference>
<dbReference type="GO" id="GO:0003677">
    <property type="term" value="F:DNA binding"/>
    <property type="evidence" value="ECO:0007669"/>
    <property type="project" value="UniProtKB-KW"/>
</dbReference>
<evidence type="ECO:0000313" key="10">
    <source>
        <dbReference type="Proteomes" id="UP000197138"/>
    </source>
</evidence>
<dbReference type="EMBL" id="MTKT01001810">
    <property type="protein sequence ID" value="OWM84020.1"/>
    <property type="molecule type" value="Genomic_DNA"/>
</dbReference>
<keyword evidence="11" id="KW-1185">Reference proteome</keyword>
<evidence type="ECO:0000256" key="4">
    <source>
        <dbReference type="ARBA" id="ARBA00023242"/>
    </source>
</evidence>
<dbReference type="InterPro" id="IPR000270">
    <property type="entry name" value="PB1_dom"/>
</dbReference>
<dbReference type="SMART" id="SM00666">
    <property type="entry name" value="PB1"/>
    <property type="match status" value="1"/>
</dbReference>
<dbReference type="InterPro" id="IPR053793">
    <property type="entry name" value="PB1-like"/>
</dbReference>
<feature type="compositionally biased region" description="Low complexity" evidence="5">
    <location>
        <begin position="576"/>
        <end position="593"/>
    </location>
</feature>
<accession>A0A218XGY7</accession>
<reference evidence="9 11" key="3">
    <citation type="submission" date="2017-11" db="EMBL/GenBank/DDBJ databases">
        <title>De-novo sequencing of pomegranate (Punica granatum L.) genome.</title>
        <authorList>
            <person name="Akparov Z."/>
            <person name="Amiraslanov A."/>
            <person name="Hajiyeva S."/>
            <person name="Abbasov M."/>
            <person name="Kaur K."/>
            <person name="Hamwieh A."/>
            <person name="Solovyev V."/>
            <person name="Salamov A."/>
            <person name="Braich B."/>
            <person name="Kosarev P."/>
            <person name="Mahmoud A."/>
            <person name="Hajiyev E."/>
            <person name="Babayeva S."/>
            <person name="Izzatullayeva V."/>
            <person name="Mammadov A."/>
            <person name="Mammadov A."/>
            <person name="Sharifova S."/>
            <person name="Ojaghi J."/>
            <person name="Eynullazada K."/>
            <person name="Bayramov B."/>
            <person name="Abdulazimova A."/>
            <person name="Shahmuradov I."/>
        </authorList>
    </citation>
    <scope>NUCLEOTIDE SEQUENCE [LARGE SCALE GENOMIC DNA]</scope>
    <source>
        <strain evidence="9">AG2017</strain>
        <strain evidence="11">cv. AG2017</strain>
        <tissue evidence="9">Leaf</tissue>
    </source>
</reference>
<dbReference type="InterPro" id="IPR003035">
    <property type="entry name" value="RWP-RK_dom"/>
</dbReference>
<dbReference type="PROSITE" id="PS51519">
    <property type="entry name" value="RWP_RK"/>
    <property type="match status" value="1"/>
</dbReference>
<comment type="caution">
    <text evidence="8">The sequence shown here is derived from an EMBL/GenBank/DDBJ whole genome shotgun (WGS) entry which is preliminary data.</text>
</comment>
<gene>
    <name evidence="8" type="ORF">CDL15_Pgr004451</name>
    <name evidence="9" type="ORF">CRG98_003811</name>
</gene>
<feature type="domain" description="PB1" evidence="7">
    <location>
        <begin position="849"/>
        <end position="933"/>
    </location>
</feature>
<evidence type="ECO:0000256" key="5">
    <source>
        <dbReference type="SAM" id="MobiDB-lite"/>
    </source>
</evidence>
<feature type="region of interest" description="Disordered" evidence="5">
    <location>
        <begin position="713"/>
        <end position="771"/>
    </location>
</feature>
<organism evidence="8 10">
    <name type="scientific">Punica granatum</name>
    <name type="common">Pomegranate</name>
    <dbReference type="NCBI Taxonomy" id="22663"/>
    <lineage>
        <taxon>Eukaryota</taxon>
        <taxon>Viridiplantae</taxon>
        <taxon>Streptophyta</taxon>
        <taxon>Embryophyta</taxon>
        <taxon>Tracheophyta</taxon>
        <taxon>Spermatophyta</taxon>
        <taxon>Magnoliopsida</taxon>
        <taxon>eudicotyledons</taxon>
        <taxon>Gunneridae</taxon>
        <taxon>Pentapetalae</taxon>
        <taxon>rosids</taxon>
        <taxon>malvids</taxon>
        <taxon>Myrtales</taxon>
        <taxon>Lythraceae</taxon>
        <taxon>Punica</taxon>
    </lineage>
</organism>
<evidence type="ECO:0000259" key="6">
    <source>
        <dbReference type="PROSITE" id="PS51519"/>
    </source>
</evidence>
<keyword evidence="1" id="KW-0805">Transcription regulation</keyword>
<dbReference type="PROSITE" id="PS51745">
    <property type="entry name" value="PB1"/>
    <property type="match status" value="1"/>
</dbReference>
<dbReference type="PANTHER" id="PTHR32002">
    <property type="entry name" value="PROTEIN NLP8"/>
    <property type="match status" value="1"/>
</dbReference>
<dbReference type="STRING" id="22663.A0A218XGY7"/>
<proteinExistence type="predicted"/>
<dbReference type="PANTHER" id="PTHR32002:SF46">
    <property type="entry name" value="PROTEIN NLP2"/>
    <property type="match status" value="1"/>
</dbReference>
<feature type="compositionally biased region" description="Polar residues" evidence="5">
    <location>
        <begin position="717"/>
        <end position="739"/>
    </location>
</feature>
<feature type="compositionally biased region" description="Low complexity" evidence="5">
    <location>
        <begin position="740"/>
        <end position="761"/>
    </location>
</feature>
<evidence type="ECO:0000313" key="9">
    <source>
        <dbReference type="EMBL" id="PKI75768.1"/>
    </source>
</evidence>
<keyword evidence="3" id="KW-0804">Transcription</keyword>
<evidence type="ECO:0000313" key="11">
    <source>
        <dbReference type="Proteomes" id="UP000233551"/>
    </source>
</evidence>
<dbReference type="InterPro" id="IPR055081">
    <property type="entry name" value="NLP1-9_GAF"/>
</dbReference>
<name>A0A218XGY7_PUNGR</name>
<dbReference type="Proteomes" id="UP000197138">
    <property type="component" value="Unassembled WGS sequence"/>
</dbReference>
<reference evidence="10" key="1">
    <citation type="journal article" date="2017" name="Plant J.">
        <title>The pomegranate (Punica granatum L.) genome and the genomics of punicalagin biosynthesis.</title>
        <authorList>
            <person name="Qin G."/>
            <person name="Xu C."/>
            <person name="Ming R."/>
            <person name="Tang H."/>
            <person name="Guyot R."/>
            <person name="Kramer E.M."/>
            <person name="Hu Y."/>
            <person name="Yi X."/>
            <person name="Qi Y."/>
            <person name="Xu X."/>
            <person name="Gao Z."/>
            <person name="Pan H."/>
            <person name="Jian J."/>
            <person name="Tian Y."/>
            <person name="Yue Z."/>
            <person name="Xu Y."/>
        </authorList>
    </citation>
    <scope>NUCLEOTIDE SEQUENCE [LARGE SCALE GENOMIC DNA]</scope>
    <source>
        <strain evidence="10">cv. Dabenzi</strain>
    </source>
</reference>
<evidence type="ECO:0000313" key="8">
    <source>
        <dbReference type="EMBL" id="OWM84020.1"/>
    </source>
</evidence>
<feature type="region of interest" description="Disordered" evidence="5">
    <location>
        <begin position="573"/>
        <end position="604"/>
    </location>
</feature>
<dbReference type="GO" id="GO:0003700">
    <property type="term" value="F:DNA-binding transcription factor activity"/>
    <property type="evidence" value="ECO:0007669"/>
    <property type="project" value="InterPro"/>
</dbReference>
<protein>
    <submittedName>
        <fullName evidence="8">Uncharacterized protein</fullName>
    </submittedName>
</protein>